<keyword evidence="1" id="KW-1133">Transmembrane helix</keyword>
<evidence type="ECO:0000313" key="2">
    <source>
        <dbReference type="EMBL" id="KAK7115834.1"/>
    </source>
</evidence>
<dbReference type="AlphaFoldDB" id="A0AAN9GPD5"/>
<dbReference type="EMBL" id="JBAMIC010000001">
    <property type="protein sequence ID" value="KAK7115834.1"/>
    <property type="molecule type" value="Genomic_DNA"/>
</dbReference>
<protein>
    <submittedName>
        <fullName evidence="2">Uncharacterized protein</fullName>
    </submittedName>
</protein>
<organism evidence="2 3">
    <name type="scientific">Littorina saxatilis</name>
    <dbReference type="NCBI Taxonomy" id="31220"/>
    <lineage>
        <taxon>Eukaryota</taxon>
        <taxon>Metazoa</taxon>
        <taxon>Spiralia</taxon>
        <taxon>Lophotrochozoa</taxon>
        <taxon>Mollusca</taxon>
        <taxon>Gastropoda</taxon>
        <taxon>Caenogastropoda</taxon>
        <taxon>Littorinimorpha</taxon>
        <taxon>Littorinoidea</taxon>
        <taxon>Littorinidae</taxon>
        <taxon>Littorina</taxon>
    </lineage>
</organism>
<evidence type="ECO:0000256" key="1">
    <source>
        <dbReference type="SAM" id="Phobius"/>
    </source>
</evidence>
<keyword evidence="1" id="KW-0812">Transmembrane</keyword>
<dbReference type="Proteomes" id="UP001374579">
    <property type="component" value="Unassembled WGS sequence"/>
</dbReference>
<accession>A0AAN9GPD5</accession>
<reference evidence="2 3" key="1">
    <citation type="submission" date="2024-02" db="EMBL/GenBank/DDBJ databases">
        <title>Chromosome-scale genome assembly of the rough periwinkle Littorina saxatilis.</title>
        <authorList>
            <person name="De Jode A."/>
            <person name="Faria R."/>
            <person name="Formenti G."/>
            <person name="Sims Y."/>
            <person name="Smith T.P."/>
            <person name="Tracey A."/>
            <person name="Wood J.M.D."/>
            <person name="Zagrodzka Z.B."/>
            <person name="Johannesson K."/>
            <person name="Butlin R.K."/>
            <person name="Leder E.H."/>
        </authorList>
    </citation>
    <scope>NUCLEOTIDE SEQUENCE [LARGE SCALE GENOMIC DNA]</scope>
    <source>
        <strain evidence="2">Snail1</strain>
        <tissue evidence="2">Muscle</tissue>
    </source>
</reference>
<sequence>MNPPTSISEEDDLQMEHQDDTSKCVTTMLYSIVPEAVILSLGLLFNLVLLIALKHTWSRWTQVTMFRWEGLLDS</sequence>
<proteinExistence type="predicted"/>
<evidence type="ECO:0000313" key="3">
    <source>
        <dbReference type="Proteomes" id="UP001374579"/>
    </source>
</evidence>
<gene>
    <name evidence="2" type="ORF">V1264_001639</name>
</gene>
<name>A0AAN9GPD5_9CAEN</name>
<keyword evidence="1" id="KW-0472">Membrane</keyword>
<keyword evidence="3" id="KW-1185">Reference proteome</keyword>
<comment type="caution">
    <text evidence="2">The sequence shown here is derived from an EMBL/GenBank/DDBJ whole genome shotgun (WGS) entry which is preliminary data.</text>
</comment>
<feature type="transmembrane region" description="Helical" evidence="1">
    <location>
        <begin position="36"/>
        <end position="53"/>
    </location>
</feature>